<dbReference type="Proteomes" id="UP001159364">
    <property type="component" value="Linkage Group LG01"/>
</dbReference>
<comment type="caution">
    <text evidence="4">The sequence shown here is derived from an EMBL/GenBank/DDBJ whole genome shotgun (WGS) entry which is preliminary data.</text>
</comment>
<evidence type="ECO:0008006" key="6">
    <source>
        <dbReference type="Google" id="ProtNLM"/>
    </source>
</evidence>
<dbReference type="InterPro" id="IPR038447">
    <property type="entry name" value="PSRP-3/Ycf65_sf"/>
</dbReference>
<dbReference type="InterPro" id="IPR006924">
    <property type="entry name" value="Ribosomal_cS23-like"/>
</dbReference>
<dbReference type="Pfam" id="PF04839">
    <property type="entry name" value="PSRP-3_Ycf65"/>
    <property type="match status" value="1"/>
</dbReference>
<dbReference type="GO" id="GO:1990904">
    <property type="term" value="C:ribonucleoprotein complex"/>
    <property type="evidence" value="ECO:0007669"/>
    <property type="project" value="UniProtKB-KW"/>
</dbReference>
<dbReference type="PANTHER" id="PTHR35108">
    <property type="entry name" value="30S RIBOSOMAL PROTEIN 3, CHLOROPLASTIC"/>
    <property type="match status" value="1"/>
</dbReference>
<comment type="similarity">
    <text evidence="1">Belongs to the chloroplast-specific ribosomal protein cS23 family.</text>
</comment>
<dbReference type="AlphaFoldDB" id="A0AAV8UB39"/>
<reference evidence="4 5" key="1">
    <citation type="submission" date="2021-09" db="EMBL/GenBank/DDBJ databases">
        <title>Genomic insights and catalytic innovation underlie evolution of tropane alkaloids biosynthesis.</title>
        <authorList>
            <person name="Wang Y.-J."/>
            <person name="Tian T."/>
            <person name="Huang J.-P."/>
            <person name="Huang S.-X."/>
        </authorList>
    </citation>
    <scope>NUCLEOTIDE SEQUENCE [LARGE SCALE GENOMIC DNA]</scope>
    <source>
        <strain evidence="4">KIB-2018</strain>
        <tissue evidence="4">Leaf</tissue>
    </source>
</reference>
<proteinExistence type="inferred from homology"/>
<evidence type="ECO:0000256" key="2">
    <source>
        <dbReference type="ARBA" id="ARBA00022980"/>
    </source>
</evidence>
<evidence type="ECO:0000256" key="1">
    <source>
        <dbReference type="ARBA" id="ARBA00008561"/>
    </source>
</evidence>
<keyword evidence="5" id="KW-1185">Reference proteome</keyword>
<evidence type="ECO:0000256" key="3">
    <source>
        <dbReference type="ARBA" id="ARBA00023274"/>
    </source>
</evidence>
<accession>A0AAV8UB39</accession>
<sequence length="159" mass="18170">MLASCRVQLNVYAHTKSSQLAKHGFLRKPFEVNIKPLTLQNPTKLRLFASTSDPIIAQDNTPTEKEKLRVVVKPMAKTRIVLKFIWMERALGIGLDQVIPGHGTIPLSAYHFWPISDAWEQLKLLLESKPWISRTQMVILLNQATDIINLWQENGCRSQ</sequence>
<gene>
    <name evidence="4" type="ORF">K2173_023149</name>
</gene>
<keyword evidence="3" id="KW-0687">Ribonucleoprotein</keyword>
<dbReference type="GO" id="GO:0005840">
    <property type="term" value="C:ribosome"/>
    <property type="evidence" value="ECO:0007669"/>
    <property type="project" value="UniProtKB-KW"/>
</dbReference>
<dbReference type="Gene3D" id="3.30.390.140">
    <property type="match status" value="1"/>
</dbReference>
<protein>
    <recommendedName>
        <fullName evidence="6">30S ribosomal protein 3, chloroplastic</fullName>
    </recommendedName>
</protein>
<dbReference type="GO" id="GO:0006412">
    <property type="term" value="P:translation"/>
    <property type="evidence" value="ECO:0007669"/>
    <property type="project" value="InterPro"/>
</dbReference>
<dbReference type="PANTHER" id="PTHR35108:SF12">
    <property type="entry name" value="SMALL RIBOSOMAL SUBUNIT PROTEIN CS23Y"/>
    <property type="match status" value="1"/>
</dbReference>
<keyword evidence="2" id="KW-0689">Ribosomal protein</keyword>
<organism evidence="4 5">
    <name type="scientific">Erythroxylum novogranatense</name>
    <dbReference type="NCBI Taxonomy" id="1862640"/>
    <lineage>
        <taxon>Eukaryota</taxon>
        <taxon>Viridiplantae</taxon>
        <taxon>Streptophyta</taxon>
        <taxon>Embryophyta</taxon>
        <taxon>Tracheophyta</taxon>
        <taxon>Spermatophyta</taxon>
        <taxon>Magnoliopsida</taxon>
        <taxon>eudicotyledons</taxon>
        <taxon>Gunneridae</taxon>
        <taxon>Pentapetalae</taxon>
        <taxon>rosids</taxon>
        <taxon>fabids</taxon>
        <taxon>Malpighiales</taxon>
        <taxon>Erythroxylaceae</taxon>
        <taxon>Erythroxylum</taxon>
    </lineage>
</organism>
<evidence type="ECO:0000313" key="5">
    <source>
        <dbReference type="Proteomes" id="UP001159364"/>
    </source>
</evidence>
<dbReference type="GO" id="GO:0003735">
    <property type="term" value="F:structural constituent of ribosome"/>
    <property type="evidence" value="ECO:0007669"/>
    <property type="project" value="InterPro"/>
</dbReference>
<dbReference type="EMBL" id="JAIWQS010000001">
    <property type="protein sequence ID" value="KAJ8775384.1"/>
    <property type="molecule type" value="Genomic_DNA"/>
</dbReference>
<name>A0AAV8UB39_9ROSI</name>
<evidence type="ECO:0000313" key="4">
    <source>
        <dbReference type="EMBL" id="KAJ8775384.1"/>
    </source>
</evidence>